<name>A0A0U3FJY5_9CREN</name>
<dbReference type="EMBL" id="CP006867">
    <property type="protein sequence ID" value="ALU12198.1"/>
    <property type="molecule type" value="Genomic_DNA"/>
</dbReference>
<dbReference type="Proteomes" id="UP000060778">
    <property type="component" value="Chromosome"/>
</dbReference>
<evidence type="ECO:0000313" key="2">
    <source>
        <dbReference type="Proteomes" id="UP000060778"/>
    </source>
</evidence>
<reference evidence="1 2" key="1">
    <citation type="submission" date="2013-11" db="EMBL/GenBank/DDBJ databases">
        <title>Comparative genomics of Ignicoccus.</title>
        <authorList>
            <person name="Podar M."/>
        </authorList>
    </citation>
    <scope>NUCLEOTIDE SEQUENCE [LARGE SCALE GENOMIC DNA]</scope>
    <source>
        <strain evidence="1 2">DSM 13165</strain>
    </source>
</reference>
<sequence>MLSVSLSPKLWTPKRFKEVIAAAQGKLSNVKGFLQFYLDLIAGAPSPNEEPIPLSELVGGITHVDKLGERYATLKNFGITDLLYYLRLPQSFHVLEIIELDEIPNRLNEIAVRRTYVSQSVYEALKDSPEAALLFSFYAGLMLPTPARHTMIAVTRAASLSEVALMEKFRRANPYNLLLARQVLNRTPAIEGVEGRPWYEPISDLSLILTYLGILQVVKIRPSPDKLAGIRNLSKIRKQIIQMLDDFGDYVLPRGTLLLELEYLIFNRTKDEYWDFDFSDYVGNAKDISWFKSKVSSRAYIALEKFYNLMVEKKDELTEVSKSYFEELGYLPKA</sequence>
<organism evidence="1 2">
    <name type="scientific">Ignicoccus islandicus DSM 13165</name>
    <dbReference type="NCBI Taxonomy" id="940295"/>
    <lineage>
        <taxon>Archaea</taxon>
        <taxon>Thermoproteota</taxon>
        <taxon>Thermoprotei</taxon>
        <taxon>Desulfurococcales</taxon>
        <taxon>Desulfurococcaceae</taxon>
        <taxon>Ignicoccus</taxon>
    </lineage>
</organism>
<dbReference type="AlphaFoldDB" id="A0A0U3FJY5"/>
<dbReference type="KEGG" id="iis:EYM_01305"/>
<proteinExistence type="predicted"/>
<protein>
    <submittedName>
        <fullName evidence="1">Uncharacterized protein</fullName>
    </submittedName>
</protein>
<keyword evidence="2" id="KW-1185">Reference proteome</keyword>
<gene>
    <name evidence="1" type="ORF">EYM_01305</name>
</gene>
<accession>A0A0U3FJY5</accession>
<dbReference type="STRING" id="940295.EYM_01305"/>
<evidence type="ECO:0000313" key="1">
    <source>
        <dbReference type="EMBL" id="ALU12198.1"/>
    </source>
</evidence>